<organism evidence="2 3">
    <name type="scientific">Cystobacter fuscus</name>
    <dbReference type="NCBI Taxonomy" id="43"/>
    <lineage>
        <taxon>Bacteria</taxon>
        <taxon>Pseudomonadati</taxon>
        <taxon>Myxococcota</taxon>
        <taxon>Myxococcia</taxon>
        <taxon>Myxococcales</taxon>
        <taxon>Cystobacterineae</taxon>
        <taxon>Archangiaceae</taxon>
        <taxon>Cystobacter</taxon>
    </lineage>
</organism>
<dbReference type="PANTHER" id="PTHR33627:SF1">
    <property type="entry name" value="TRANSPOSASE"/>
    <property type="match status" value="1"/>
</dbReference>
<protein>
    <recommendedName>
        <fullName evidence="1">Transposase IS701-like DDE domain-containing protein</fullName>
    </recommendedName>
</protein>
<name>A0A250J5Q8_9BACT</name>
<reference evidence="2 3" key="1">
    <citation type="submission" date="2017-06" db="EMBL/GenBank/DDBJ databases">
        <title>Sequencing and comparative analysis of myxobacterial genomes.</title>
        <authorList>
            <person name="Rupp O."/>
            <person name="Goesmann A."/>
            <person name="Sogaard-Andersen L."/>
        </authorList>
    </citation>
    <scope>NUCLEOTIDE SEQUENCE [LARGE SCALE GENOMIC DNA]</scope>
    <source>
        <strain evidence="2 3">DSM 52655</strain>
    </source>
</reference>
<dbReference type="InterPro" id="IPR012337">
    <property type="entry name" value="RNaseH-like_sf"/>
</dbReference>
<evidence type="ECO:0000259" key="1">
    <source>
        <dbReference type="Pfam" id="PF13546"/>
    </source>
</evidence>
<feature type="domain" description="Transposase IS701-like DDE" evidence="1">
    <location>
        <begin position="17"/>
        <end position="231"/>
    </location>
</feature>
<dbReference type="NCBIfam" id="NF033540">
    <property type="entry name" value="transpos_IS701"/>
    <property type="match status" value="1"/>
</dbReference>
<dbReference type="Pfam" id="PF13546">
    <property type="entry name" value="DDE_5"/>
    <property type="match status" value="1"/>
</dbReference>
<dbReference type="PANTHER" id="PTHR33627">
    <property type="entry name" value="TRANSPOSASE"/>
    <property type="match status" value="1"/>
</dbReference>
<evidence type="ECO:0000313" key="2">
    <source>
        <dbReference type="EMBL" id="ATB38802.1"/>
    </source>
</evidence>
<accession>A0A250J5Q8</accession>
<sequence>MSKWTQAWRKVQGWVQRHFARPETRASVESFLQGLLARVERKNSWGLSEEMGQATPYAFQHLLNGAQWDEEALRDDVLTYAREQLGEGGILAVDETGFLKKGDKSAGVARQYTGTAGRIENCQVGVFLAYVTPKGHTLVDRELYLPEHWLEDAERCRQAGIPEDKRFATKPELARAMVKRALSAGLRPAWIVGDEVYGRDGELRRFLESHAQRYVLAVASNTYAWRGIEQVTAGRVLKEVEKQEWTRLSAGAGAKGPRWYNWARVRVNAHAGTQARWFLFRKNLSDEKDVAFYLVHAPDTTTLAAMVEAAGNRWPVEECFESAKGEVGLDEYEVRRWRGWYRHMTLCLVAHAFLAAARVEANKPEEKPIPKRLGPPHRRSRMEAFRRRQGLCSSASVFKK</sequence>
<dbReference type="Proteomes" id="UP000217257">
    <property type="component" value="Chromosome"/>
</dbReference>
<dbReference type="InterPro" id="IPR039365">
    <property type="entry name" value="IS701-like"/>
</dbReference>
<dbReference type="InterPro" id="IPR038721">
    <property type="entry name" value="IS701-like_DDE_dom"/>
</dbReference>
<dbReference type="EMBL" id="CP022098">
    <property type="protein sequence ID" value="ATB38802.1"/>
    <property type="molecule type" value="Genomic_DNA"/>
</dbReference>
<proteinExistence type="predicted"/>
<dbReference type="AlphaFoldDB" id="A0A250J5Q8"/>
<evidence type="ECO:0000313" key="3">
    <source>
        <dbReference type="Proteomes" id="UP000217257"/>
    </source>
</evidence>
<dbReference type="KEGG" id="cfus:CYFUS_004237"/>
<gene>
    <name evidence="2" type="ORF">CYFUS_004237</name>
</gene>
<dbReference type="SUPFAM" id="SSF53098">
    <property type="entry name" value="Ribonuclease H-like"/>
    <property type="match status" value="1"/>
</dbReference>